<dbReference type="InterPro" id="IPR052702">
    <property type="entry name" value="MscS-like_channel"/>
</dbReference>
<dbReference type="Gene3D" id="2.30.30.60">
    <property type="match status" value="1"/>
</dbReference>
<evidence type="ECO:0000259" key="11">
    <source>
        <dbReference type="Pfam" id="PF21088"/>
    </source>
</evidence>
<sequence length="718" mass="83263">MDRKRFFLFFISILFLLTSALIADQEKEKEPSTPSPLELKQNWWEFFDVSDETLKSRLDTFKKENKALLSSLSDKEHEEIHRKMDQVFLMLDLYAKKKEEVQPSSAPQLQLLEFYTLDQLVEVYERLQRSEMEIGILQSKIKIQQSRINRLQNTLDRSILLYQNLSPATYEKLKQGVLLISQRAEHATLDLELQRDKKALTSFLERRDLYRNELVAAKKRLKIDAQTLDELKKKSEKAKSSYFEAEEKFYQLEKQSRLVDKDKQESKFTCCIQDSQILSQAISLENFKIKLLINEMKTTLAKLALNHREIDSDDIREFLSDWKRRLGSIEEQRDFWDTEIKNYQAQVSQMTAQSMQEGSKGQVDQEDLIGDIHFELDRSLAELELLKLHIENGEFLERLVGEQLVEKKSFMQTWLISLKNSWSKFKNVVDHWIHVTLFHVNEQPVTLMTFISALLIFLGGIVFSHYLRKFLVKRKIVQRKFSYSTEYIVLRVIHYAIVILAFLVALSFIGLNFTNLAIIAGALGVGIGFGLQTIVSNVSSGFMLLLKKYLKVGDIIELSDKQLGTITAVNLQNTIIRTFDGAEIMIPNSQLSSQRLTNWTMKDNAKRLKIPFSVAYGTDKNLVREAVVDSIKKLSFVYSDDFRYHDPQVWLMGFGESSVNFELVAWINLNVPVPYETASSALFWELDTTLKNKGIEMPFSQRDLYIKSFPSGILSSID</sequence>
<reference evidence="12" key="1">
    <citation type="submission" date="2011-05" db="EMBL/GenBank/DDBJ databases">
        <title>Unity in variety -- the pan-genome of the Chlamydiae.</title>
        <authorList>
            <person name="Collingro A."/>
            <person name="Tischler P."/>
            <person name="Weinmaier T."/>
            <person name="Penz T."/>
            <person name="Heinz E."/>
            <person name="Brunham R.C."/>
            <person name="Read T.D."/>
            <person name="Bavoil P.M."/>
            <person name="Sachse K."/>
            <person name="Kahane S."/>
            <person name="Friedman M.G."/>
            <person name="Rattei T."/>
            <person name="Myers G.S.A."/>
            <person name="Horn M."/>
        </authorList>
    </citation>
    <scope>NUCLEOTIDE SEQUENCE</scope>
    <source>
        <strain evidence="12">2032/99</strain>
    </source>
</reference>
<feature type="transmembrane region" description="Helical" evidence="8">
    <location>
        <begin position="488"/>
        <end position="511"/>
    </location>
</feature>
<dbReference type="SUPFAM" id="SSF82689">
    <property type="entry name" value="Mechanosensitive channel protein MscS (YggB), C-terminal domain"/>
    <property type="match status" value="1"/>
</dbReference>
<dbReference type="EMBL" id="FR872653">
    <property type="protein sequence ID" value="CCB91430.1"/>
    <property type="molecule type" value="Genomic_DNA"/>
</dbReference>
<keyword evidence="6 8" id="KW-0472">Membrane</keyword>
<dbReference type="InterPro" id="IPR010920">
    <property type="entry name" value="LSM_dom_sf"/>
</dbReference>
<dbReference type="Pfam" id="PF21082">
    <property type="entry name" value="MS_channel_3rd"/>
    <property type="match status" value="1"/>
</dbReference>
<dbReference type="InterPro" id="IPR006685">
    <property type="entry name" value="MscS_channel_2nd"/>
</dbReference>
<feature type="coiled-coil region" evidence="7">
    <location>
        <begin position="214"/>
        <end position="248"/>
    </location>
</feature>
<feature type="transmembrane region" description="Helical" evidence="8">
    <location>
        <begin position="517"/>
        <end position="546"/>
    </location>
</feature>
<dbReference type="SUPFAM" id="SSF82861">
    <property type="entry name" value="Mechanosensitive channel protein MscS (YggB), transmembrane region"/>
    <property type="match status" value="1"/>
</dbReference>
<dbReference type="Gene3D" id="1.10.287.1260">
    <property type="match status" value="1"/>
</dbReference>
<dbReference type="Gene3D" id="3.30.70.100">
    <property type="match status" value="1"/>
</dbReference>
<gene>
    <name evidence="12" type="ORF">WCH_AD01720</name>
</gene>
<comment type="subcellular location">
    <subcellularLocation>
        <location evidence="1">Cell membrane</location>
        <topology evidence="1">Multi-pass membrane protein</topology>
    </subcellularLocation>
</comment>
<feature type="domain" description="Mechanosensitive ion channel transmembrane helices 2/3" evidence="11">
    <location>
        <begin position="493"/>
        <end position="532"/>
    </location>
</feature>
<evidence type="ECO:0000256" key="8">
    <source>
        <dbReference type="SAM" id="Phobius"/>
    </source>
</evidence>
<feature type="domain" description="Mechanosensitive ion channel MscS" evidence="9">
    <location>
        <begin position="533"/>
        <end position="600"/>
    </location>
</feature>
<feature type="transmembrane region" description="Helical" evidence="8">
    <location>
        <begin position="447"/>
        <end position="467"/>
    </location>
</feature>
<dbReference type="InterPro" id="IPR011014">
    <property type="entry name" value="MscS_channel_TM-2"/>
</dbReference>
<evidence type="ECO:0000256" key="6">
    <source>
        <dbReference type="ARBA" id="ARBA00023136"/>
    </source>
</evidence>
<evidence type="ECO:0000256" key="2">
    <source>
        <dbReference type="ARBA" id="ARBA00008017"/>
    </source>
</evidence>
<dbReference type="SUPFAM" id="SSF50182">
    <property type="entry name" value="Sm-like ribonucleoproteins"/>
    <property type="match status" value="1"/>
</dbReference>
<dbReference type="PANTHER" id="PTHR30347:SF1">
    <property type="entry name" value="MECHANOSENSITIVE CHANNEL MSCK"/>
    <property type="match status" value="1"/>
</dbReference>
<comment type="similarity">
    <text evidence="2">Belongs to the MscS (TC 1.A.23) family.</text>
</comment>
<evidence type="ECO:0000259" key="9">
    <source>
        <dbReference type="Pfam" id="PF00924"/>
    </source>
</evidence>
<organism evidence="12">
    <name type="scientific">Waddlia chondrophila 2032/99</name>
    <dbReference type="NCBI Taxonomy" id="765953"/>
    <lineage>
        <taxon>Bacteria</taxon>
        <taxon>Pseudomonadati</taxon>
        <taxon>Chlamydiota</taxon>
        <taxon>Chlamydiia</taxon>
        <taxon>Parachlamydiales</taxon>
        <taxon>Waddliaceae</taxon>
        <taxon>Waddlia</taxon>
    </lineage>
</organism>
<keyword evidence="5 8" id="KW-1133">Transmembrane helix</keyword>
<dbReference type="InterPro" id="IPR049278">
    <property type="entry name" value="MS_channel_C"/>
</dbReference>
<keyword evidence="4 8" id="KW-0812">Transmembrane</keyword>
<accession>F8LDF4</accession>
<evidence type="ECO:0000256" key="4">
    <source>
        <dbReference type="ARBA" id="ARBA00022692"/>
    </source>
</evidence>
<evidence type="ECO:0000256" key="3">
    <source>
        <dbReference type="ARBA" id="ARBA00022475"/>
    </source>
</evidence>
<feature type="domain" description="Mechanosensitive ion channel MscS C-terminal" evidence="10">
    <location>
        <begin position="609"/>
        <end position="697"/>
    </location>
</feature>
<evidence type="ECO:0000256" key="1">
    <source>
        <dbReference type="ARBA" id="ARBA00004651"/>
    </source>
</evidence>
<keyword evidence="3" id="KW-1003">Cell membrane</keyword>
<dbReference type="PANTHER" id="PTHR30347">
    <property type="entry name" value="POTASSIUM CHANNEL RELATED"/>
    <property type="match status" value="1"/>
</dbReference>
<dbReference type="InterPro" id="IPR011066">
    <property type="entry name" value="MscS_channel_C_sf"/>
</dbReference>
<dbReference type="GO" id="GO:0005886">
    <property type="term" value="C:plasma membrane"/>
    <property type="evidence" value="ECO:0007669"/>
    <property type="project" value="UniProtKB-SubCell"/>
</dbReference>
<evidence type="ECO:0000259" key="10">
    <source>
        <dbReference type="Pfam" id="PF21082"/>
    </source>
</evidence>
<keyword evidence="7" id="KW-0175">Coiled coil</keyword>
<proteinExistence type="inferred from homology"/>
<dbReference type="GO" id="GO:0008381">
    <property type="term" value="F:mechanosensitive monoatomic ion channel activity"/>
    <property type="evidence" value="ECO:0007669"/>
    <property type="project" value="UniProtKB-ARBA"/>
</dbReference>
<name>F8LDF4_9BACT</name>
<evidence type="ECO:0000313" key="12">
    <source>
        <dbReference type="EMBL" id="CCB91430.1"/>
    </source>
</evidence>
<dbReference type="AlphaFoldDB" id="F8LDF4"/>
<evidence type="ECO:0000256" key="5">
    <source>
        <dbReference type="ARBA" id="ARBA00022989"/>
    </source>
</evidence>
<dbReference type="InterPro" id="IPR023408">
    <property type="entry name" value="MscS_beta-dom_sf"/>
</dbReference>
<protein>
    <submittedName>
        <fullName evidence="12">Putative mechanosensitive ion channel</fullName>
    </submittedName>
</protein>
<evidence type="ECO:0000256" key="7">
    <source>
        <dbReference type="SAM" id="Coils"/>
    </source>
</evidence>
<dbReference type="InterPro" id="IPR049142">
    <property type="entry name" value="MS_channel_1st"/>
</dbReference>
<dbReference type="Pfam" id="PF00924">
    <property type="entry name" value="MS_channel_2nd"/>
    <property type="match status" value="1"/>
</dbReference>
<dbReference type="Pfam" id="PF21088">
    <property type="entry name" value="MS_channel_1st"/>
    <property type="match status" value="1"/>
</dbReference>